<keyword evidence="3" id="KW-0813">Transport</keyword>
<feature type="transmembrane region" description="Helical" evidence="8">
    <location>
        <begin position="98"/>
        <end position="115"/>
    </location>
</feature>
<dbReference type="PANTHER" id="PTHR30269:SF37">
    <property type="entry name" value="MEMBRANE TRANSPORTER PROTEIN"/>
    <property type="match status" value="1"/>
</dbReference>
<evidence type="ECO:0000313" key="10">
    <source>
        <dbReference type="Proteomes" id="UP001244242"/>
    </source>
</evidence>
<keyword evidence="4 8" id="KW-1003">Cell membrane</keyword>
<gene>
    <name evidence="9" type="ORF">QLQ84_16040</name>
</gene>
<evidence type="ECO:0000256" key="7">
    <source>
        <dbReference type="ARBA" id="ARBA00023136"/>
    </source>
</evidence>
<evidence type="ECO:0000256" key="6">
    <source>
        <dbReference type="ARBA" id="ARBA00022989"/>
    </source>
</evidence>
<evidence type="ECO:0000256" key="8">
    <source>
        <dbReference type="RuleBase" id="RU363041"/>
    </source>
</evidence>
<keyword evidence="7 8" id="KW-0472">Membrane</keyword>
<dbReference type="RefSeq" id="WP_282722763.1">
    <property type="nucleotide sequence ID" value="NZ_JASCQO010000042.1"/>
</dbReference>
<feature type="transmembrane region" description="Helical" evidence="8">
    <location>
        <begin position="75"/>
        <end position="92"/>
    </location>
</feature>
<reference evidence="9 10" key="1">
    <citation type="submission" date="2023-04" db="EMBL/GenBank/DDBJ databases">
        <title>Halomonas strains isolated from rhizosphere soil.</title>
        <authorList>
            <person name="Xu L."/>
            <person name="Sun J.-Q."/>
        </authorList>
    </citation>
    <scope>NUCLEOTIDE SEQUENCE [LARGE SCALE GENOMIC DNA]</scope>
    <source>
        <strain evidence="9 10">LN1S58</strain>
    </source>
</reference>
<feature type="transmembrane region" description="Helical" evidence="8">
    <location>
        <begin position="164"/>
        <end position="183"/>
    </location>
</feature>
<name>A0ABT6VMU6_9GAMM</name>
<protein>
    <recommendedName>
        <fullName evidence="8">Probable membrane transporter protein</fullName>
    </recommendedName>
</protein>
<evidence type="ECO:0000256" key="4">
    <source>
        <dbReference type="ARBA" id="ARBA00022475"/>
    </source>
</evidence>
<comment type="caution">
    <text evidence="9">The sequence shown here is derived from an EMBL/GenBank/DDBJ whole genome shotgun (WGS) entry which is preliminary data.</text>
</comment>
<evidence type="ECO:0000256" key="5">
    <source>
        <dbReference type="ARBA" id="ARBA00022692"/>
    </source>
</evidence>
<evidence type="ECO:0000256" key="1">
    <source>
        <dbReference type="ARBA" id="ARBA00004651"/>
    </source>
</evidence>
<feature type="transmembrane region" description="Helical" evidence="8">
    <location>
        <begin position="217"/>
        <end position="236"/>
    </location>
</feature>
<feature type="transmembrane region" description="Helical" evidence="8">
    <location>
        <begin position="127"/>
        <end position="152"/>
    </location>
</feature>
<dbReference type="Pfam" id="PF01925">
    <property type="entry name" value="TauE"/>
    <property type="match status" value="1"/>
</dbReference>
<keyword evidence="5 8" id="KW-0812">Transmembrane</keyword>
<accession>A0ABT6VMU6</accession>
<evidence type="ECO:0000256" key="2">
    <source>
        <dbReference type="ARBA" id="ARBA00009142"/>
    </source>
</evidence>
<comment type="subcellular location">
    <subcellularLocation>
        <location evidence="1 8">Cell membrane</location>
        <topology evidence="1 8">Multi-pass membrane protein</topology>
    </subcellularLocation>
</comment>
<proteinExistence type="inferred from homology"/>
<keyword evidence="10" id="KW-1185">Reference proteome</keyword>
<dbReference type="PANTHER" id="PTHR30269">
    <property type="entry name" value="TRANSMEMBRANE PROTEIN YFCA"/>
    <property type="match status" value="1"/>
</dbReference>
<keyword evidence="6 8" id="KW-1133">Transmembrane helix</keyword>
<feature type="transmembrane region" description="Helical" evidence="8">
    <location>
        <begin position="44"/>
        <end position="63"/>
    </location>
</feature>
<dbReference type="Proteomes" id="UP001244242">
    <property type="component" value="Unassembled WGS sequence"/>
</dbReference>
<evidence type="ECO:0000256" key="3">
    <source>
        <dbReference type="ARBA" id="ARBA00022448"/>
    </source>
</evidence>
<feature type="transmembrane region" description="Helical" evidence="8">
    <location>
        <begin position="12"/>
        <end position="38"/>
    </location>
</feature>
<dbReference type="InterPro" id="IPR002781">
    <property type="entry name" value="TM_pro_TauE-like"/>
</dbReference>
<organism evidence="9 10">
    <name type="scientific">Halomonas kalidii</name>
    <dbReference type="NCBI Taxonomy" id="3043293"/>
    <lineage>
        <taxon>Bacteria</taxon>
        <taxon>Pseudomonadati</taxon>
        <taxon>Pseudomonadota</taxon>
        <taxon>Gammaproteobacteria</taxon>
        <taxon>Oceanospirillales</taxon>
        <taxon>Halomonadaceae</taxon>
        <taxon>Halomonas</taxon>
    </lineage>
</organism>
<dbReference type="EMBL" id="JASCQO010000042">
    <property type="protein sequence ID" value="MDI5935307.1"/>
    <property type="molecule type" value="Genomic_DNA"/>
</dbReference>
<sequence>MDLTLIQMLSIAVLVLLGAVVQGTIGFGLAIVAAPFLLLIHPELVPGPVLFFGMSSAAFNVWANRAGLAFRELTLALVARVPGTLLAMVVLVVASPSVLSVLLGLSVLAAVVLSIRTPYVERTRRVMFTAGFMSGFMGTTTAIGGPPIALAYQSATGPEARANLGGYMLVGMIASLFALVLIGRFTGEHLTISLIMLVPVVLGVYLARILAPLINPAWLRPALLVLCSISGTVALAKGGLELLPWFAS</sequence>
<feature type="transmembrane region" description="Helical" evidence="8">
    <location>
        <begin position="190"/>
        <end position="211"/>
    </location>
</feature>
<dbReference type="InterPro" id="IPR052017">
    <property type="entry name" value="TSUP"/>
</dbReference>
<comment type="similarity">
    <text evidence="2 8">Belongs to the 4-toluene sulfonate uptake permease (TSUP) (TC 2.A.102) family.</text>
</comment>
<evidence type="ECO:0000313" key="9">
    <source>
        <dbReference type="EMBL" id="MDI5935307.1"/>
    </source>
</evidence>